<dbReference type="EMBL" id="GBXM01078018">
    <property type="protein sequence ID" value="JAH30559.1"/>
    <property type="molecule type" value="Transcribed_RNA"/>
</dbReference>
<feature type="compositionally biased region" description="Basic and acidic residues" evidence="1">
    <location>
        <begin position="18"/>
        <end position="47"/>
    </location>
</feature>
<name>A0A0E9RN83_ANGAN</name>
<proteinExistence type="predicted"/>
<sequence>MEEEEGFENVPSDGPKSLQEKCHKEREGVEEERRAGMRCNQDQRETSDDQPSELAPSWIICPYS</sequence>
<dbReference type="AlphaFoldDB" id="A0A0E9RN83"/>
<accession>A0A0E9RN83</accession>
<evidence type="ECO:0000256" key="1">
    <source>
        <dbReference type="SAM" id="MobiDB-lite"/>
    </source>
</evidence>
<feature type="region of interest" description="Disordered" evidence="1">
    <location>
        <begin position="1"/>
        <end position="64"/>
    </location>
</feature>
<protein>
    <submittedName>
        <fullName evidence="2">Uncharacterized protein</fullName>
    </submittedName>
</protein>
<evidence type="ECO:0000313" key="2">
    <source>
        <dbReference type="EMBL" id="JAH30559.1"/>
    </source>
</evidence>
<organism evidence="2">
    <name type="scientific">Anguilla anguilla</name>
    <name type="common">European freshwater eel</name>
    <name type="synonym">Muraena anguilla</name>
    <dbReference type="NCBI Taxonomy" id="7936"/>
    <lineage>
        <taxon>Eukaryota</taxon>
        <taxon>Metazoa</taxon>
        <taxon>Chordata</taxon>
        <taxon>Craniata</taxon>
        <taxon>Vertebrata</taxon>
        <taxon>Euteleostomi</taxon>
        <taxon>Actinopterygii</taxon>
        <taxon>Neopterygii</taxon>
        <taxon>Teleostei</taxon>
        <taxon>Anguilliformes</taxon>
        <taxon>Anguillidae</taxon>
        <taxon>Anguilla</taxon>
    </lineage>
</organism>
<reference evidence="2" key="1">
    <citation type="submission" date="2014-11" db="EMBL/GenBank/DDBJ databases">
        <authorList>
            <person name="Amaro Gonzalez C."/>
        </authorList>
    </citation>
    <scope>NUCLEOTIDE SEQUENCE</scope>
</reference>
<reference evidence="2" key="2">
    <citation type="journal article" date="2015" name="Fish Shellfish Immunol.">
        <title>Early steps in the European eel (Anguilla anguilla)-Vibrio vulnificus interaction in the gills: Role of the RtxA13 toxin.</title>
        <authorList>
            <person name="Callol A."/>
            <person name="Pajuelo D."/>
            <person name="Ebbesson L."/>
            <person name="Teles M."/>
            <person name="MacKenzie S."/>
            <person name="Amaro C."/>
        </authorList>
    </citation>
    <scope>NUCLEOTIDE SEQUENCE</scope>
</reference>